<proteinExistence type="predicted"/>
<protein>
    <submittedName>
        <fullName evidence="1">Uncharacterized protein</fullName>
    </submittedName>
</protein>
<dbReference type="Proteomes" id="UP000284219">
    <property type="component" value="Unassembled WGS sequence"/>
</dbReference>
<dbReference type="RefSeq" id="WP_120188046.1">
    <property type="nucleotide sequence ID" value="NZ_MCHY01000002.1"/>
</dbReference>
<comment type="caution">
    <text evidence="1">The sequence shown here is derived from an EMBL/GenBank/DDBJ whole genome shotgun (WGS) entry which is preliminary data.</text>
</comment>
<dbReference type="OrthoDB" id="2678444at2"/>
<evidence type="ECO:0000313" key="1">
    <source>
        <dbReference type="EMBL" id="RKD26762.1"/>
    </source>
</evidence>
<dbReference type="EMBL" id="MCHY01000002">
    <property type="protein sequence ID" value="RKD26762.1"/>
    <property type="molecule type" value="Genomic_DNA"/>
</dbReference>
<accession>A0A419SQK2</accession>
<keyword evidence="2" id="KW-1185">Reference proteome</keyword>
<evidence type="ECO:0000313" key="2">
    <source>
        <dbReference type="Proteomes" id="UP000284219"/>
    </source>
</evidence>
<gene>
    <name evidence="1" type="ORF">BEP19_16310</name>
</gene>
<organism evidence="1 2">
    <name type="scientific">Ammoniphilus oxalaticus</name>
    <dbReference type="NCBI Taxonomy" id="66863"/>
    <lineage>
        <taxon>Bacteria</taxon>
        <taxon>Bacillati</taxon>
        <taxon>Bacillota</taxon>
        <taxon>Bacilli</taxon>
        <taxon>Bacillales</taxon>
        <taxon>Paenibacillaceae</taxon>
        <taxon>Aneurinibacillus group</taxon>
        <taxon>Ammoniphilus</taxon>
    </lineage>
</organism>
<sequence length="143" mass="16774">MDVEISHWIEQAKLEQEEEKDQWRLICQTPTAADYFKRLLDGATQAALDFTGGEWEGQAVIGFQLKNANGEFYLALQKKDWTLLDEQPDHICFVYGDKEQERFELPFLNRMFEAYLDQIIKQYNEGDQALLTREIVSVFAEEE</sequence>
<dbReference type="AlphaFoldDB" id="A0A419SQK2"/>
<name>A0A419SQK2_9BACL</name>
<reference evidence="1 2" key="1">
    <citation type="submission" date="2016-08" db="EMBL/GenBank/DDBJ databases">
        <title>Novel Firmicute Genomes.</title>
        <authorList>
            <person name="Poppleton D.I."/>
            <person name="Gribaldo S."/>
        </authorList>
    </citation>
    <scope>NUCLEOTIDE SEQUENCE [LARGE SCALE GENOMIC DNA]</scope>
    <source>
        <strain evidence="1 2">RAOx-1</strain>
    </source>
</reference>